<dbReference type="PROSITE" id="PS51278">
    <property type="entry name" value="GATASE_TYPE_2"/>
    <property type="match status" value="1"/>
</dbReference>
<evidence type="ECO:0000256" key="8">
    <source>
        <dbReference type="PIRNR" id="PIRNR000485"/>
    </source>
</evidence>
<dbReference type="CDD" id="cd00715">
    <property type="entry name" value="GPATase_N"/>
    <property type="match status" value="1"/>
</dbReference>
<dbReference type="Pfam" id="PF13522">
    <property type="entry name" value="GATase_6"/>
    <property type="match status" value="1"/>
</dbReference>
<organism evidence="12">
    <name type="scientific">uncultured marine group II/III euryarchaeote KM3_86_F07</name>
    <dbReference type="NCBI Taxonomy" id="1456529"/>
    <lineage>
        <taxon>Archaea</taxon>
        <taxon>Methanobacteriati</taxon>
        <taxon>Methanobacteriota</taxon>
        <taxon>environmental samples</taxon>
    </lineage>
</organism>
<dbReference type="InterPro" id="IPR029055">
    <property type="entry name" value="Ntn_hydrolases_N"/>
</dbReference>
<dbReference type="GO" id="GO:0006189">
    <property type="term" value="P:'de novo' IMP biosynthetic process"/>
    <property type="evidence" value="ECO:0007669"/>
    <property type="project" value="UniProtKB-UniRule"/>
</dbReference>
<dbReference type="PIRSF" id="PIRSF000485">
    <property type="entry name" value="Amd_phspho_trans"/>
    <property type="match status" value="1"/>
</dbReference>
<comment type="caution">
    <text evidence="7">Lacks conserved residue(s) required for the propagation of feature annotation.</text>
</comment>
<dbReference type="EMBL" id="KF901135">
    <property type="protein sequence ID" value="AIF19350.1"/>
    <property type="molecule type" value="Genomic_DNA"/>
</dbReference>
<comment type="catalytic activity">
    <reaction evidence="7 8">
        <text>5-phospho-beta-D-ribosylamine + L-glutamate + diphosphate = 5-phospho-alpha-D-ribose 1-diphosphate + L-glutamine + H2O</text>
        <dbReference type="Rhea" id="RHEA:14905"/>
        <dbReference type="ChEBI" id="CHEBI:15377"/>
        <dbReference type="ChEBI" id="CHEBI:29985"/>
        <dbReference type="ChEBI" id="CHEBI:33019"/>
        <dbReference type="ChEBI" id="CHEBI:58017"/>
        <dbReference type="ChEBI" id="CHEBI:58359"/>
        <dbReference type="ChEBI" id="CHEBI:58681"/>
        <dbReference type="EC" id="2.4.2.14"/>
    </reaction>
</comment>
<evidence type="ECO:0000256" key="1">
    <source>
        <dbReference type="ARBA" id="ARBA00005209"/>
    </source>
</evidence>
<accession>A0A075HUQ3</accession>
<evidence type="ECO:0000256" key="4">
    <source>
        <dbReference type="ARBA" id="ARBA00022679"/>
    </source>
</evidence>
<dbReference type="InterPro" id="IPR005854">
    <property type="entry name" value="PurF"/>
</dbReference>
<dbReference type="AlphaFoldDB" id="A0A075HUQ3"/>
<dbReference type="UniPathway" id="UPA00074">
    <property type="reaction ID" value="UER00124"/>
</dbReference>
<dbReference type="GO" id="GO:0009113">
    <property type="term" value="P:purine nucleobase biosynthetic process"/>
    <property type="evidence" value="ECO:0007669"/>
    <property type="project" value="UniProtKB-UniRule"/>
</dbReference>
<dbReference type="PANTHER" id="PTHR11907">
    <property type="entry name" value="AMIDOPHOSPHORIBOSYLTRANSFERASE"/>
    <property type="match status" value="1"/>
</dbReference>
<dbReference type="GO" id="GO:0004044">
    <property type="term" value="F:amidophosphoribosyltransferase activity"/>
    <property type="evidence" value="ECO:0007669"/>
    <property type="project" value="UniProtKB-UniRule"/>
</dbReference>
<feature type="domain" description="Glutamine amidotransferase type-2" evidence="11">
    <location>
        <begin position="46"/>
        <end position="286"/>
    </location>
</feature>
<comment type="cofactor">
    <cofactor evidence="7 10">
        <name>Mg(2+)</name>
        <dbReference type="ChEBI" id="CHEBI:18420"/>
    </cofactor>
    <text evidence="7 10">Binds 1 Mg(2+) ion per subunit.</text>
</comment>
<dbReference type="SUPFAM" id="SSF53271">
    <property type="entry name" value="PRTase-like"/>
    <property type="match status" value="1"/>
</dbReference>
<keyword evidence="5 7" id="KW-0658">Purine biosynthesis</keyword>
<dbReference type="NCBIfam" id="TIGR01134">
    <property type="entry name" value="purF"/>
    <property type="match status" value="1"/>
</dbReference>
<reference evidence="12" key="1">
    <citation type="journal article" date="2014" name="Genome Biol. Evol.">
        <title>Pangenome evidence for extensive interdomain horizontal transfer affecting lineage core and shell genes in uncultured planktonic thaumarchaeota and euryarchaeota.</title>
        <authorList>
            <person name="Deschamps P."/>
            <person name="Zivanovic Y."/>
            <person name="Moreira D."/>
            <person name="Rodriguez-Valera F."/>
            <person name="Lopez-Garcia P."/>
        </authorList>
    </citation>
    <scope>NUCLEOTIDE SEQUENCE</scope>
</reference>
<evidence type="ECO:0000256" key="2">
    <source>
        <dbReference type="ARBA" id="ARBA00010138"/>
    </source>
</evidence>
<gene>
    <name evidence="7 12" type="primary">purF</name>
</gene>
<comment type="pathway">
    <text evidence="1 7 8">Purine metabolism; IMP biosynthesis via de novo pathway; N(1)-(5-phospho-D-ribosyl)glycinamide from 5-phospho-alpha-D-ribose 1-diphosphate: step 1/2.</text>
</comment>
<dbReference type="InterPro" id="IPR017932">
    <property type="entry name" value="GATase_2_dom"/>
</dbReference>
<comment type="function">
    <text evidence="7">Catalyzes the formation of phosphoribosylamine from phosphoribosylpyrophosphate (PRPP) and glutamine.</text>
</comment>
<dbReference type="CDD" id="cd06223">
    <property type="entry name" value="PRTases_typeI"/>
    <property type="match status" value="1"/>
</dbReference>
<feature type="binding site" evidence="7 10">
    <location>
        <position position="417"/>
    </location>
    <ligand>
        <name>Mg(2+)</name>
        <dbReference type="ChEBI" id="CHEBI:18420"/>
    </ligand>
</feature>
<proteinExistence type="inferred from homology"/>
<evidence type="ECO:0000256" key="10">
    <source>
        <dbReference type="PIRSR" id="PIRSR000485-2"/>
    </source>
</evidence>
<keyword evidence="4 7" id="KW-0808">Transferase</keyword>
<dbReference type="EC" id="2.4.2.14" evidence="7"/>
<dbReference type="Pfam" id="PF00156">
    <property type="entry name" value="Pribosyltran"/>
    <property type="match status" value="1"/>
</dbReference>
<feature type="binding site" evidence="7 10">
    <location>
        <position position="418"/>
    </location>
    <ligand>
        <name>Mg(2+)</name>
        <dbReference type="ChEBI" id="CHEBI:18420"/>
    </ligand>
</feature>
<dbReference type="GO" id="GO:0000287">
    <property type="term" value="F:magnesium ion binding"/>
    <property type="evidence" value="ECO:0007669"/>
    <property type="project" value="UniProtKB-UniRule"/>
</dbReference>
<feature type="binding site" evidence="7 10">
    <location>
        <position position="355"/>
    </location>
    <ligand>
        <name>Mg(2+)</name>
        <dbReference type="ChEBI" id="CHEBI:18420"/>
    </ligand>
</feature>
<dbReference type="InterPro" id="IPR035584">
    <property type="entry name" value="PurF_N"/>
</dbReference>
<dbReference type="HAMAP" id="MF_01931">
    <property type="entry name" value="PurF"/>
    <property type="match status" value="1"/>
</dbReference>
<keyword evidence="6 7" id="KW-0315">Glutamine amidotransferase</keyword>
<dbReference type="InterPro" id="IPR029057">
    <property type="entry name" value="PRTase-like"/>
</dbReference>
<keyword evidence="7 10" id="KW-0479">Metal-binding</keyword>
<evidence type="ECO:0000313" key="12">
    <source>
        <dbReference type="EMBL" id="AIF19350.1"/>
    </source>
</evidence>
<protein>
    <recommendedName>
        <fullName evidence="7">Amidophosphoribosyltransferase</fullName>
        <shortName evidence="7">ATase</shortName>
        <ecNumber evidence="7">2.4.2.14</ecNumber>
    </recommendedName>
    <alternativeName>
        <fullName evidence="7">Glutamine phosphoribosylpyrophosphate amidotransferase</fullName>
        <shortName evidence="7">GPATase</shortName>
    </alternativeName>
</protein>
<keyword evidence="7 10" id="KW-0460">Magnesium</keyword>
<evidence type="ECO:0000256" key="7">
    <source>
        <dbReference type="HAMAP-Rule" id="MF_01931"/>
    </source>
</evidence>
<evidence type="ECO:0000256" key="6">
    <source>
        <dbReference type="ARBA" id="ARBA00022962"/>
    </source>
</evidence>
<dbReference type="Gene3D" id="3.40.50.2020">
    <property type="match status" value="1"/>
</dbReference>
<comment type="similarity">
    <text evidence="2 7 8">In the C-terminal section; belongs to the purine/pyrimidine phosphoribosyltransferase family.</text>
</comment>
<evidence type="ECO:0000256" key="9">
    <source>
        <dbReference type="PIRSR" id="PIRSR000485-1"/>
    </source>
</evidence>
<name>A0A075HUQ3_9EURY</name>
<evidence type="ECO:0000259" key="11">
    <source>
        <dbReference type="PROSITE" id="PS51278"/>
    </source>
</evidence>
<dbReference type="InterPro" id="IPR000836">
    <property type="entry name" value="PRTase_dom"/>
</dbReference>
<feature type="active site" description="Nucleophile" evidence="7 9">
    <location>
        <position position="46"/>
    </location>
</feature>
<evidence type="ECO:0000256" key="3">
    <source>
        <dbReference type="ARBA" id="ARBA00022676"/>
    </source>
</evidence>
<dbReference type="Gene3D" id="3.60.20.10">
    <property type="entry name" value="Glutamine Phosphoribosylpyrophosphate, subunit 1, domain 1"/>
    <property type="match status" value="1"/>
</dbReference>
<sequence length="540" mass="58831">MPIAAMGPLLGFESTDGTNVHVPWAQASDPESAKSLTASAERYPMCGIIGILGHPLTQVASSIYDGMLVLQHRGQDAAGIVTSDSENIYHRRANGLVRDVFRAKHMSNLLGHMGMGHVRYPTAGSSSVAEAQPFYTNTPFGVSLAHNGNLNNTTDIINGLLEYDHRRINTSSDSEALLNLFAAEIQRSVNGRPGGLDALSEDDIFRAVERTHLRVEGSYSVIAMITGWGLVAFRDPHGIRPLFMGVCENEGFTERMFTSESVACAALGFTPERDIAPGEAVIARVDGAFSAKQCHSEPAYTPCIFEHVYFARPDSTIDGISVHGARLRMGAALASRVLKERPGHGIDAIIPVPDSGRIAAMEMARTLGVDYREGFVKNRYIGRTFIMPGQSMRKDSVKKKLNTIDWEFAGKTVMIVDDSIVRGNTSRRIIEMAKEAGAKQVFFASSAPPIIHPNVYGIDMPARAEYVAHDRSIKEIAEAIGADWLIYQELDDLVEACLGDGKDKPANFDCSCFDGVYVTGGITEEYLSRVERVRNDAAKT</sequence>
<evidence type="ECO:0000256" key="5">
    <source>
        <dbReference type="ARBA" id="ARBA00022755"/>
    </source>
</evidence>
<dbReference type="SUPFAM" id="SSF56235">
    <property type="entry name" value="N-terminal nucleophile aminohydrolases (Ntn hydrolases)"/>
    <property type="match status" value="1"/>
</dbReference>
<keyword evidence="3 7" id="KW-0328">Glycosyltransferase</keyword>